<feature type="compositionally biased region" description="Basic residues" evidence="1">
    <location>
        <begin position="72"/>
        <end position="84"/>
    </location>
</feature>
<sequence length="268" mass="29958">MHGLSLRPPNIVAPITADPHHIPVHAAPKIIFRVKPREVRSLPSSLLERRQNRRHRVRLVPLHLIAEHGRHPPIRTRHKPRSHPHGFGNFPFAQHPRRRRRHAAHARPEQAPSAAEEVPALVPRIPAPEARLDAQQHALHVELDEPDVRLPAVDPLARQPTSRAPAAGEERLFGMVLLAAMPQAVSRRKARQRFWTWARYSSQRGVIGSMATSAWAWEAGRSMAQACMPGVISMKRPGLGNPWGWGPKRECCGLGAGGCHSLRWEPGL</sequence>
<dbReference type="AlphaFoldDB" id="A0A0G4MD33"/>
<evidence type="ECO:0000256" key="1">
    <source>
        <dbReference type="SAM" id="MobiDB-lite"/>
    </source>
</evidence>
<feature type="compositionally biased region" description="Basic residues" evidence="1">
    <location>
        <begin position="95"/>
        <end position="105"/>
    </location>
</feature>
<dbReference type="Proteomes" id="UP000045706">
    <property type="component" value="Unassembled WGS sequence"/>
</dbReference>
<protein>
    <submittedName>
        <fullName evidence="2">Uncharacterized protein</fullName>
    </submittedName>
</protein>
<feature type="region of interest" description="Disordered" evidence="1">
    <location>
        <begin position="72"/>
        <end position="117"/>
    </location>
</feature>
<dbReference type="EMBL" id="CVQI01024446">
    <property type="protein sequence ID" value="CRK32207.1"/>
    <property type="molecule type" value="Genomic_DNA"/>
</dbReference>
<name>A0A0G4MD33_VERLO</name>
<organism evidence="2 3">
    <name type="scientific">Verticillium longisporum</name>
    <name type="common">Verticillium dahliae var. longisporum</name>
    <dbReference type="NCBI Taxonomy" id="100787"/>
    <lineage>
        <taxon>Eukaryota</taxon>
        <taxon>Fungi</taxon>
        <taxon>Dikarya</taxon>
        <taxon>Ascomycota</taxon>
        <taxon>Pezizomycotina</taxon>
        <taxon>Sordariomycetes</taxon>
        <taxon>Hypocreomycetidae</taxon>
        <taxon>Glomerellales</taxon>
        <taxon>Plectosphaerellaceae</taxon>
        <taxon>Verticillium</taxon>
    </lineage>
</organism>
<accession>A0A0G4MD33</accession>
<reference evidence="3" key="1">
    <citation type="submission" date="2015-05" db="EMBL/GenBank/DDBJ databases">
        <authorList>
            <person name="Fogelqvist Johan"/>
        </authorList>
    </citation>
    <scope>NUCLEOTIDE SEQUENCE [LARGE SCALE GENOMIC DNA]</scope>
</reference>
<evidence type="ECO:0000313" key="2">
    <source>
        <dbReference type="EMBL" id="CRK32207.1"/>
    </source>
</evidence>
<evidence type="ECO:0000313" key="3">
    <source>
        <dbReference type="Proteomes" id="UP000045706"/>
    </source>
</evidence>
<gene>
    <name evidence="2" type="ORF">BN1723_003865</name>
</gene>
<proteinExistence type="predicted"/>